<dbReference type="Proteomes" id="UP000545761">
    <property type="component" value="Unassembled WGS sequence"/>
</dbReference>
<evidence type="ECO:0000313" key="2">
    <source>
        <dbReference type="Proteomes" id="UP000545761"/>
    </source>
</evidence>
<dbReference type="EMBL" id="JACEHE010000046">
    <property type="protein sequence ID" value="MBA2951418.1"/>
    <property type="molecule type" value="Genomic_DNA"/>
</dbReference>
<dbReference type="RefSeq" id="WP_181662337.1">
    <property type="nucleotide sequence ID" value="NZ_JACEHE010000046.1"/>
</dbReference>
<accession>A0A7W0DVD7</accession>
<reference evidence="1 2" key="1">
    <citation type="submission" date="2020-07" db="EMBL/GenBank/DDBJ databases">
        <title>Streptomyces isolated from Indian soil.</title>
        <authorList>
            <person name="Mandal S."/>
            <person name="Maiti P.K."/>
        </authorList>
    </citation>
    <scope>NUCLEOTIDE SEQUENCE [LARGE SCALE GENOMIC DNA]</scope>
    <source>
        <strain evidence="1 2">PSKA28</strain>
    </source>
</reference>
<comment type="caution">
    <text evidence="1">The sequence shown here is derived from an EMBL/GenBank/DDBJ whole genome shotgun (WGS) entry which is preliminary data.</text>
</comment>
<protein>
    <submittedName>
        <fullName evidence="1">Uncharacterized protein</fullName>
    </submittedName>
</protein>
<proteinExistence type="predicted"/>
<organism evidence="1 2">
    <name type="scientific">Streptomyces himalayensis subsp. himalayensis</name>
    <dbReference type="NCBI Taxonomy" id="2756131"/>
    <lineage>
        <taxon>Bacteria</taxon>
        <taxon>Bacillati</taxon>
        <taxon>Actinomycetota</taxon>
        <taxon>Actinomycetes</taxon>
        <taxon>Kitasatosporales</taxon>
        <taxon>Streptomycetaceae</taxon>
        <taxon>Streptomyces</taxon>
        <taxon>Streptomyces himalayensis</taxon>
    </lineage>
</organism>
<gene>
    <name evidence="1" type="ORF">H1D24_38155</name>
</gene>
<sequence>MLQYENDDRAIARVIASLSEGETIDHGTARAIAAPYNDYRTEHFVSTGYMPQGDAEWLMEAICRGVDQTALDRDREALGALRVYLSEREENGDTGRVDGWSDMWVAKHVDYPHEPGRLYDCPACESECHCIEEEEPCVHCSAQFEGA</sequence>
<evidence type="ECO:0000313" key="1">
    <source>
        <dbReference type="EMBL" id="MBA2951418.1"/>
    </source>
</evidence>
<dbReference type="AlphaFoldDB" id="A0A7W0DVD7"/>
<name>A0A7W0DVD7_9ACTN</name>